<dbReference type="KEGG" id="nsr:NS506_00027"/>
<name>A0ABC8AIG7_9NOCA</name>
<gene>
    <name evidence="1" type="ORF">NS506_00027</name>
</gene>
<dbReference type="EMBL" id="CP017839">
    <property type="protein sequence ID" value="APA94118.1"/>
    <property type="molecule type" value="Genomic_DNA"/>
</dbReference>
<reference evidence="1 2" key="1">
    <citation type="submission" date="2016-10" db="EMBL/GenBank/DDBJ databases">
        <title>Genome sequence of Nocardia seriolae strain EM150506, isolated from Anguila japonica.</title>
        <authorList>
            <person name="Han H.-J."/>
        </authorList>
    </citation>
    <scope>NUCLEOTIDE SEQUENCE [LARGE SCALE GENOMIC DNA]</scope>
    <source>
        <strain evidence="1 2">EM150506</strain>
    </source>
</reference>
<evidence type="ECO:0000313" key="2">
    <source>
        <dbReference type="Proteomes" id="UP000180166"/>
    </source>
</evidence>
<evidence type="ECO:0000313" key="1">
    <source>
        <dbReference type="EMBL" id="APA94118.1"/>
    </source>
</evidence>
<accession>A0ABC8AIG7</accession>
<protein>
    <submittedName>
        <fullName evidence="1">Uncharacterized protein</fullName>
    </submittedName>
</protein>
<proteinExistence type="predicted"/>
<organism evidence="1 2">
    <name type="scientific">Nocardia seriolae</name>
    <dbReference type="NCBI Taxonomy" id="37332"/>
    <lineage>
        <taxon>Bacteria</taxon>
        <taxon>Bacillati</taxon>
        <taxon>Actinomycetota</taxon>
        <taxon>Actinomycetes</taxon>
        <taxon>Mycobacteriales</taxon>
        <taxon>Nocardiaceae</taxon>
        <taxon>Nocardia</taxon>
    </lineage>
</organism>
<dbReference type="Proteomes" id="UP000180166">
    <property type="component" value="Chromosome"/>
</dbReference>
<sequence>MPGSGSGQKDTEQSHDELHLELTKLRIRHVANMDLGGAVAAARLVGATWEQVGGACGASKQAAYERWHKVVKEFELARLKAEQRPVDALDQYDPDGLVMGEALYNMAPLEAVLQRLGRVNRDMAQGDAAEGTRPRLD</sequence>
<dbReference type="AlphaFoldDB" id="A0ABC8AIG7"/>